<evidence type="ECO:0000313" key="4">
    <source>
        <dbReference type="Proteomes" id="UP000238823"/>
    </source>
</evidence>
<feature type="compositionally biased region" description="Polar residues" evidence="1">
    <location>
        <begin position="138"/>
        <end position="147"/>
    </location>
</feature>
<dbReference type="AlphaFoldDB" id="A0A2S9YTE1"/>
<evidence type="ECO:0000256" key="1">
    <source>
        <dbReference type="SAM" id="MobiDB-lite"/>
    </source>
</evidence>
<dbReference type="Proteomes" id="UP000238823">
    <property type="component" value="Unassembled WGS sequence"/>
</dbReference>
<evidence type="ECO:0000256" key="2">
    <source>
        <dbReference type="SAM" id="SignalP"/>
    </source>
</evidence>
<dbReference type="RefSeq" id="WP_146157541.1">
    <property type="nucleotide sequence ID" value="NZ_PVNL01000042.1"/>
</dbReference>
<organism evidence="3 4">
    <name type="scientific">Enhygromyxa salina</name>
    <dbReference type="NCBI Taxonomy" id="215803"/>
    <lineage>
        <taxon>Bacteria</taxon>
        <taxon>Pseudomonadati</taxon>
        <taxon>Myxococcota</taxon>
        <taxon>Polyangia</taxon>
        <taxon>Nannocystales</taxon>
        <taxon>Nannocystaceae</taxon>
        <taxon>Enhygromyxa</taxon>
    </lineage>
</organism>
<dbReference type="EMBL" id="PVNL01000042">
    <property type="protein sequence ID" value="PRQ08385.1"/>
    <property type="molecule type" value="Genomic_DNA"/>
</dbReference>
<gene>
    <name evidence="3" type="ORF">ENSA7_20120</name>
</gene>
<evidence type="ECO:0000313" key="3">
    <source>
        <dbReference type="EMBL" id="PRQ08385.1"/>
    </source>
</evidence>
<sequence>MNHISRTMLSLSLLTMSLSGCELAADDEFDAPRAGVLVKPICGESDLDFVVDFPSSEVEHLSDQGPVVVHEMEYGFEVNDDVALHFFGLYDEVLGMQVFVDGVELPSQKSGAELTFVVPRPEQLEPVYEFRFRRATTRDGQSSSQPTVILKPKKDCPTGDPPTPETLPPQDELD</sequence>
<name>A0A2S9YTE1_9BACT</name>
<comment type="caution">
    <text evidence="3">The sequence shown here is derived from an EMBL/GenBank/DDBJ whole genome shotgun (WGS) entry which is preliminary data.</text>
</comment>
<keyword evidence="2" id="KW-0732">Signal</keyword>
<evidence type="ECO:0008006" key="5">
    <source>
        <dbReference type="Google" id="ProtNLM"/>
    </source>
</evidence>
<feature type="signal peptide" evidence="2">
    <location>
        <begin position="1"/>
        <end position="24"/>
    </location>
</feature>
<protein>
    <recommendedName>
        <fullName evidence="5">Lipoprotein</fullName>
    </recommendedName>
</protein>
<dbReference type="PROSITE" id="PS51257">
    <property type="entry name" value="PROKAR_LIPOPROTEIN"/>
    <property type="match status" value="1"/>
</dbReference>
<feature type="region of interest" description="Disordered" evidence="1">
    <location>
        <begin position="135"/>
        <end position="174"/>
    </location>
</feature>
<feature type="chain" id="PRO_5015444102" description="Lipoprotein" evidence="2">
    <location>
        <begin position="25"/>
        <end position="174"/>
    </location>
</feature>
<proteinExistence type="predicted"/>
<reference evidence="3 4" key="1">
    <citation type="submission" date="2018-03" db="EMBL/GenBank/DDBJ databases">
        <title>Draft Genome Sequences of the Obligatory Marine Myxobacteria Enhygromyxa salina SWB007.</title>
        <authorList>
            <person name="Poehlein A."/>
            <person name="Moghaddam J.A."/>
            <person name="Harms H."/>
            <person name="Alanjari M."/>
            <person name="Koenig G.M."/>
            <person name="Daniel R."/>
            <person name="Schaeberle T.F."/>
        </authorList>
    </citation>
    <scope>NUCLEOTIDE SEQUENCE [LARGE SCALE GENOMIC DNA]</scope>
    <source>
        <strain evidence="3 4">SWB007</strain>
    </source>
</reference>
<accession>A0A2S9YTE1</accession>